<evidence type="ECO:0000313" key="2">
    <source>
        <dbReference type="EMBL" id="NEY82605.1"/>
    </source>
</evidence>
<reference evidence="1 4" key="2">
    <citation type="submission" date="2020-07" db="EMBL/GenBank/DDBJ databases">
        <authorList>
            <person name="Feng H."/>
        </authorList>
    </citation>
    <scope>NUCLEOTIDE SEQUENCE [LARGE SCALE GENOMIC DNA]</scope>
    <source>
        <strain evidence="4">s-12</strain>
        <strain evidence="1">S-12</strain>
    </source>
</reference>
<evidence type="ECO:0000313" key="3">
    <source>
        <dbReference type="Proteomes" id="UP000472971"/>
    </source>
</evidence>
<dbReference type="Proteomes" id="UP000472971">
    <property type="component" value="Unassembled WGS sequence"/>
</dbReference>
<dbReference type="RefSeq" id="WP_163243008.1">
    <property type="nucleotide sequence ID" value="NZ_JAAIWN010000039.1"/>
</dbReference>
<gene>
    <name evidence="2" type="ORF">G4D64_14085</name>
    <name evidence="1" type="ORF">H1Z61_14360</name>
</gene>
<dbReference type="EMBL" id="JAAIWN010000039">
    <property type="protein sequence ID" value="NEY82605.1"/>
    <property type="molecule type" value="Genomic_DNA"/>
</dbReference>
<reference evidence="2 3" key="1">
    <citation type="submission" date="2020-02" db="EMBL/GenBank/DDBJ databases">
        <title>Bacillus aquiflavi sp. nov., isolated from yellow water of strong flavor Chinese baijiu in Yibin region of China.</title>
        <authorList>
            <person name="Xie J."/>
        </authorList>
    </citation>
    <scope>NUCLEOTIDE SEQUENCE [LARGE SCALE GENOMIC DNA]</scope>
    <source>
        <strain evidence="2 3">3H-10</strain>
    </source>
</reference>
<keyword evidence="3" id="KW-1185">Reference proteome</keyword>
<comment type="caution">
    <text evidence="2">The sequence shown here is derived from an EMBL/GenBank/DDBJ whole genome shotgun (WGS) entry which is preliminary data.</text>
</comment>
<evidence type="ECO:0000313" key="4">
    <source>
        <dbReference type="Proteomes" id="UP000570010"/>
    </source>
</evidence>
<evidence type="ECO:0000313" key="1">
    <source>
        <dbReference type="EMBL" id="MBA4538286.1"/>
    </source>
</evidence>
<organism evidence="2 3">
    <name type="scientific">Bacillus aquiflavi</name>
    <dbReference type="NCBI Taxonomy" id="2672567"/>
    <lineage>
        <taxon>Bacteria</taxon>
        <taxon>Bacillati</taxon>
        <taxon>Bacillota</taxon>
        <taxon>Bacilli</taxon>
        <taxon>Bacillales</taxon>
        <taxon>Bacillaceae</taxon>
        <taxon>Bacillus</taxon>
    </lineage>
</organism>
<name>A0A6B3W1P2_9BACI</name>
<protein>
    <submittedName>
        <fullName evidence="2">Uncharacterized protein</fullName>
    </submittedName>
</protein>
<dbReference type="EMBL" id="JACEIO010000039">
    <property type="protein sequence ID" value="MBA4538286.1"/>
    <property type="molecule type" value="Genomic_DNA"/>
</dbReference>
<proteinExistence type="predicted"/>
<accession>A0A6B3W1P2</accession>
<dbReference type="AlphaFoldDB" id="A0A6B3W1P2"/>
<sequence>MKHILSLMIEKKQLENQYGWRSCFDVPEQYDKMENLSVEIMNNLKEYEKHHTDILATNLYDVLDTIAFEIVNGNISEEAEVMFYTQDDYLETYVLGNFNEEQMEVFDKLFYYMNSDDRAGWLKSNYINNDPNEYTDNLVNFVVVVIE</sequence>
<dbReference type="Proteomes" id="UP000570010">
    <property type="component" value="Unassembled WGS sequence"/>
</dbReference>